<protein>
    <submittedName>
        <fullName evidence="2">Uncharacterized protein</fullName>
    </submittedName>
</protein>
<proteinExistence type="predicted"/>
<feature type="compositionally biased region" description="Polar residues" evidence="1">
    <location>
        <begin position="24"/>
        <end position="36"/>
    </location>
</feature>
<keyword evidence="3" id="KW-1185">Reference proteome</keyword>
<evidence type="ECO:0000256" key="1">
    <source>
        <dbReference type="SAM" id="MobiDB-lite"/>
    </source>
</evidence>
<feature type="compositionally biased region" description="Basic and acidic residues" evidence="1">
    <location>
        <begin position="50"/>
        <end position="59"/>
    </location>
</feature>
<feature type="region of interest" description="Disordered" evidence="1">
    <location>
        <begin position="1"/>
        <end position="79"/>
    </location>
</feature>
<organism evidence="2 3">
    <name type="scientific">Parelaphostrongylus tenuis</name>
    <name type="common">Meningeal worm</name>
    <dbReference type="NCBI Taxonomy" id="148309"/>
    <lineage>
        <taxon>Eukaryota</taxon>
        <taxon>Metazoa</taxon>
        <taxon>Ecdysozoa</taxon>
        <taxon>Nematoda</taxon>
        <taxon>Chromadorea</taxon>
        <taxon>Rhabditida</taxon>
        <taxon>Rhabditina</taxon>
        <taxon>Rhabditomorpha</taxon>
        <taxon>Strongyloidea</taxon>
        <taxon>Metastrongylidae</taxon>
        <taxon>Parelaphostrongylus</taxon>
    </lineage>
</organism>
<gene>
    <name evidence="2" type="ORF">KIN20_028492</name>
</gene>
<evidence type="ECO:0000313" key="3">
    <source>
        <dbReference type="Proteomes" id="UP001196413"/>
    </source>
</evidence>
<feature type="compositionally biased region" description="Basic residues" evidence="1">
    <location>
        <begin position="1"/>
        <end position="14"/>
    </location>
</feature>
<feature type="compositionally biased region" description="Low complexity" evidence="1">
    <location>
        <begin position="39"/>
        <end position="49"/>
    </location>
</feature>
<dbReference type="EMBL" id="JAHQIW010005944">
    <property type="protein sequence ID" value="KAJ1367557.1"/>
    <property type="molecule type" value="Genomic_DNA"/>
</dbReference>
<name>A0AAD5R186_PARTN</name>
<evidence type="ECO:0000313" key="2">
    <source>
        <dbReference type="EMBL" id="KAJ1367557.1"/>
    </source>
</evidence>
<accession>A0AAD5R186</accession>
<dbReference type="Proteomes" id="UP001196413">
    <property type="component" value="Unassembled WGS sequence"/>
</dbReference>
<sequence length="249" mass="27965">MRPRRRQSARPKRSKLGEAIDTIGTESRSRTGSTEGFSRARALSSSSSTRRGEDRDHRHFSAGVEPRATFSPCKKKQRSQICTPQKRKRLNSVGFRRNALRVRPPDFWKLHDANAVDSPSVSRKSCSGVIDGVKWAASSGLTHSDDVVPYHPYIHGQVLYRALIWKSDEKGEIGDRTTYITAQSFIDGHATSKTRVLCDRSTNYSEILKLITCLQADDGAYLMNPYSHDSLSGPVTAFFTQRFESAVLW</sequence>
<comment type="caution">
    <text evidence="2">The sequence shown here is derived from an EMBL/GenBank/DDBJ whole genome shotgun (WGS) entry which is preliminary data.</text>
</comment>
<dbReference type="AlphaFoldDB" id="A0AAD5R186"/>
<reference evidence="2" key="1">
    <citation type="submission" date="2021-06" db="EMBL/GenBank/DDBJ databases">
        <title>Parelaphostrongylus tenuis whole genome reference sequence.</title>
        <authorList>
            <person name="Garwood T.J."/>
            <person name="Larsen P.A."/>
            <person name="Fountain-Jones N.M."/>
            <person name="Garbe J.R."/>
            <person name="Macchietto M.G."/>
            <person name="Kania S.A."/>
            <person name="Gerhold R.W."/>
            <person name="Richards J.E."/>
            <person name="Wolf T.M."/>
        </authorList>
    </citation>
    <scope>NUCLEOTIDE SEQUENCE</scope>
    <source>
        <strain evidence="2">MNPRO001-30</strain>
        <tissue evidence="2">Meninges</tissue>
    </source>
</reference>